<proteinExistence type="predicted"/>
<protein>
    <submittedName>
        <fullName evidence="1">Glucose-1-phosphate thymidylyltransferase</fullName>
    </submittedName>
</protein>
<dbReference type="GO" id="GO:0016740">
    <property type="term" value="F:transferase activity"/>
    <property type="evidence" value="ECO:0007669"/>
    <property type="project" value="UniProtKB-KW"/>
</dbReference>
<keyword evidence="1" id="KW-0808">Transferase</keyword>
<name>A0A6G2DQU2_STREE</name>
<comment type="caution">
    <text evidence="1">The sequence shown here is derived from an EMBL/GenBank/DDBJ whole genome shotgun (WGS) entry which is preliminary data.</text>
</comment>
<dbReference type="Proteomes" id="UP000476212">
    <property type="component" value="Unassembled WGS sequence"/>
</dbReference>
<evidence type="ECO:0000313" key="1">
    <source>
        <dbReference type="EMBL" id="MTV91539.1"/>
    </source>
</evidence>
<feature type="non-terminal residue" evidence="1">
    <location>
        <position position="1"/>
    </location>
</feature>
<accession>A0A6G2DQU2</accession>
<dbReference type="EMBL" id="WNIB01000675">
    <property type="protein sequence ID" value="MTV91539.1"/>
    <property type="molecule type" value="Genomic_DNA"/>
</dbReference>
<reference evidence="1 2" key="1">
    <citation type="submission" date="2019-11" db="EMBL/GenBank/DDBJ databases">
        <title>Growth characteristics of pneumococcus vary with the chemical composition of the capsule and with environmental conditions.</title>
        <authorList>
            <person name="Tothpal A."/>
            <person name="Desobry K."/>
            <person name="Joshi S."/>
            <person name="Wyllie A.L."/>
            <person name="Weinberger D.M."/>
        </authorList>
    </citation>
    <scope>NUCLEOTIDE SEQUENCE [LARGE SCALE GENOMIC DNA]</scope>
    <source>
        <strain evidence="2">pnumococcus15C</strain>
    </source>
</reference>
<organism evidence="1 2">
    <name type="scientific">Streptococcus pneumoniae</name>
    <dbReference type="NCBI Taxonomy" id="1313"/>
    <lineage>
        <taxon>Bacteria</taxon>
        <taxon>Bacillati</taxon>
        <taxon>Bacillota</taxon>
        <taxon>Bacilli</taxon>
        <taxon>Lactobacillales</taxon>
        <taxon>Streptococcaceae</taxon>
        <taxon>Streptococcus</taxon>
    </lineage>
</organism>
<evidence type="ECO:0000313" key="2">
    <source>
        <dbReference type="Proteomes" id="UP000476212"/>
    </source>
</evidence>
<sequence length="38" mass="4489">EEISYRMGYISREDVLELAQPLKKNEYGQYLLRLIGEA</sequence>
<dbReference type="AlphaFoldDB" id="A0A6G2DQU2"/>
<gene>
    <name evidence="1" type="ORF">GM544_14135</name>
</gene>